<dbReference type="EMBL" id="MU006716">
    <property type="protein sequence ID" value="KAF2627700.1"/>
    <property type="molecule type" value="Genomic_DNA"/>
</dbReference>
<proteinExistence type="predicted"/>
<protein>
    <submittedName>
        <fullName evidence="1">Uncharacterized protein</fullName>
    </submittedName>
</protein>
<evidence type="ECO:0000313" key="1">
    <source>
        <dbReference type="EMBL" id="KAF2627700.1"/>
    </source>
</evidence>
<gene>
    <name evidence="1" type="ORF">BU25DRAFT_410835</name>
</gene>
<accession>A0ACB6S217</accession>
<dbReference type="Proteomes" id="UP000799754">
    <property type="component" value="Unassembled WGS sequence"/>
</dbReference>
<organism evidence="1 2">
    <name type="scientific">Macroventuria anomochaeta</name>
    <dbReference type="NCBI Taxonomy" id="301207"/>
    <lineage>
        <taxon>Eukaryota</taxon>
        <taxon>Fungi</taxon>
        <taxon>Dikarya</taxon>
        <taxon>Ascomycota</taxon>
        <taxon>Pezizomycotina</taxon>
        <taxon>Dothideomycetes</taxon>
        <taxon>Pleosporomycetidae</taxon>
        <taxon>Pleosporales</taxon>
        <taxon>Pleosporineae</taxon>
        <taxon>Didymellaceae</taxon>
        <taxon>Macroventuria</taxon>
    </lineage>
</organism>
<name>A0ACB6S217_9PLEO</name>
<evidence type="ECO:0000313" key="2">
    <source>
        <dbReference type="Proteomes" id="UP000799754"/>
    </source>
</evidence>
<keyword evidence="2" id="KW-1185">Reference proteome</keyword>
<comment type="caution">
    <text evidence="1">The sequence shown here is derived from an EMBL/GenBank/DDBJ whole genome shotgun (WGS) entry which is preliminary data.</text>
</comment>
<sequence length="146" mass="16744">MIKVKYQIKGTDKASVFISCMSETIRVLTASCDSTEYKRRLTELKQAEELLYQATNPVEVPNGQTLNEIRALKRLRKTDCAYAPQFLDNTADWLMPGIYKEGMVGGFVVFILMARVPRDEADVVAFWNRSKEERDEIRKAFKTALL</sequence>
<reference evidence="1" key="1">
    <citation type="journal article" date="2020" name="Stud. Mycol.">
        <title>101 Dothideomycetes genomes: a test case for predicting lifestyles and emergence of pathogens.</title>
        <authorList>
            <person name="Haridas S."/>
            <person name="Albert R."/>
            <person name="Binder M."/>
            <person name="Bloem J."/>
            <person name="Labutti K."/>
            <person name="Salamov A."/>
            <person name="Andreopoulos B."/>
            <person name="Baker S."/>
            <person name="Barry K."/>
            <person name="Bills G."/>
            <person name="Bluhm B."/>
            <person name="Cannon C."/>
            <person name="Castanera R."/>
            <person name="Culley D."/>
            <person name="Daum C."/>
            <person name="Ezra D."/>
            <person name="Gonzalez J."/>
            <person name="Henrissat B."/>
            <person name="Kuo A."/>
            <person name="Liang C."/>
            <person name="Lipzen A."/>
            <person name="Lutzoni F."/>
            <person name="Magnuson J."/>
            <person name="Mondo S."/>
            <person name="Nolan M."/>
            <person name="Ohm R."/>
            <person name="Pangilinan J."/>
            <person name="Park H.-J."/>
            <person name="Ramirez L."/>
            <person name="Alfaro M."/>
            <person name="Sun H."/>
            <person name="Tritt A."/>
            <person name="Yoshinaga Y."/>
            <person name="Zwiers L.-H."/>
            <person name="Turgeon B."/>
            <person name="Goodwin S."/>
            <person name="Spatafora J."/>
            <person name="Crous P."/>
            <person name="Grigoriev I."/>
        </authorList>
    </citation>
    <scope>NUCLEOTIDE SEQUENCE</scope>
    <source>
        <strain evidence="1">CBS 525.71</strain>
    </source>
</reference>